<dbReference type="Proteomes" id="UP000076501">
    <property type="component" value="Unassembled WGS sequence"/>
</dbReference>
<organism evidence="1 2">
    <name type="scientific">Bacillus cereus</name>
    <dbReference type="NCBI Taxonomy" id="1396"/>
    <lineage>
        <taxon>Bacteria</taxon>
        <taxon>Bacillati</taxon>
        <taxon>Bacillota</taxon>
        <taxon>Bacilli</taxon>
        <taxon>Bacillales</taxon>
        <taxon>Bacillaceae</taxon>
        <taxon>Bacillus</taxon>
        <taxon>Bacillus cereus group</taxon>
    </lineage>
</organism>
<comment type="caution">
    <text evidence="1">The sequence shown here is derived from an EMBL/GenBank/DDBJ whole genome shotgun (WGS) entry which is preliminary data.</text>
</comment>
<proteinExistence type="predicted"/>
<protein>
    <submittedName>
        <fullName evidence="1">Uncharacterized protein</fullName>
    </submittedName>
</protein>
<accession>A0A164DL11</accession>
<dbReference type="EMBL" id="LJKA01000061">
    <property type="protein sequence ID" value="KZD30507.1"/>
    <property type="molecule type" value="Genomic_DNA"/>
</dbReference>
<evidence type="ECO:0000313" key="1">
    <source>
        <dbReference type="EMBL" id="KZD30507.1"/>
    </source>
</evidence>
<name>A0A164DL11_BACCE</name>
<gene>
    <name evidence="1" type="ORF">B4082_3799</name>
</gene>
<evidence type="ECO:0000313" key="2">
    <source>
        <dbReference type="Proteomes" id="UP000076501"/>
    </source>
</evidence>
<sequence>MCEGKNGHRMLCSFFFIWNKVKYAILEKGSYIEKWRGSNEQSRGM</sequence>
<reference evidence="1 2" key="1">
    <citation type="submission" date="2015-09" db="EMBL/GenBank/DDBJ databases">
        <title>Bacillus cereus food isolates.</title>
        <authorList>
            <person name="Boekhorst J."/>
        </authorList>
    </citation>
    <scope>NUCLEOTIDE SEQUENCE [LARGE SCALE GENOMIC DNA]</scope>
    <source>
        <strain evidence="1 2">B4082</strain>
    </source>
</reference>
<dbReference type="AlphaFoldDB" id="A0A164DL11"/>